<name>A0A381SWJ0_9ZZZZ</name>
<dbReference type="GO" id="GO:0005886">
    <property type="term" value="C:plasma membrane"/>
    <property type="evidence" value="ECO:0007669"/>
    <property type="project" value="UniProtKB-SubCell"/>
</dbReference>
<reference evidence="9" key="1">
    <citation type="submission" date="2018-05" db="EMBL/GenBank/DDBJ databases">
        <authorList>
            <person name="Lanie J.A."/>
            <person name="Ng W.-L."/>
            <person name="Kazmierczak K.M."/>
            <person name="Andrzejewski T.M."/>
            <person name="Davidsen T.M."/>
            <person name="Wayne K.J."/>
            <person name="Tettelin H."/>
            <person name="Glass J.I."/>
            <person name="Rusch D."/>
            <person name="Podicherti R."/>
            <person name="Tsui H.-C.T."/>
            <person name="Winkler M.E."/>
        </authorList>
    </citation>
    <scope>NUCLEOTIDE SEQUENCE</scope>
</reference>
<dbReference type="InterPro" id="IPR003856">
    <property type="entry name" value="LPS_length_determ_N"/>
</dbReference>
<keyword evidence="2" id="KW-1003">Cell membrane</keyword>
<feature type="domain" description="Polysaccharide chain length determinant N-terminal" evidence="7">
    <location>
        <begin position="70"/>
        <end position="168"/>
    </location>
</feature>
<evidence type="ECO:0000256" key="5">
    <source>
        <dbReference type="ARBA" id="ARBA00023136"/>
    </source>
</evidence>
<dbReference type="InterPro" id="IPR050445">
    <property type="entry name" value="Bact_polysacc_biosynth/exp"/>
</dbReference>
<dbReference type="Gene3D" id="1.10.10.10">
    <property type="entry name" value="Winged helix-like DNA-binding domain superfamily/Winged helix DNA-binding domain"/>
    <property type="match status" value="1"/>
</dbReference>
<comment type="subcellular location">
    <subcellularLocation>
        <location evidence="1">Cell membrane</location>
        <topology evidence="1">Multi-pass membrane protein</topology>
    </subcellularLocation>
</comment>
<evidence type="ECO:0000256" key="6">
    <source>
        <dbReference type="SAM" id="Phobius"/>
    </source>
</evidence>
<organism evidence="9">
    <name type="scientific">marine metagenome</name>
    <dbReference type="NCBI Taxonomy" id="408172"/>
    <lineage>
        <taxon>unclassified sequences</taxon>
        <taxon>metagenomes</taxon>
        <taxon>ecological metagenomes</taxon>
    </lineage>
</organism>
<accession>A0A381SWJ0</accession>
<evidence type="ECO:0000256" key="1">
    <source>
        <dbReference type="ARBA" id="ARBA00004651"/>
    </source>
</evidence>
<dbReference type="GO" id="GO:0004713">
    <property type="term" value="F:protein tyrosine kinase activity"/>
    <property type="evidence" value="ECO:0007669"/>
    <property type="project" value="TreeGrafter"/>
</dbReference>
<evidence type="ECO:0000313" key="9">
    <source>
        <dbReference type="EMBL" id="SVA07708.1"/>
    </source>
</evidence>
<dbReference type="Pfam" id="PF02706">
    <property type="entry name" value="Wzz"/>
    <property type="match status" value="1"/>
</dbReference>
<dbReference type="InterPro" id="IPR032807">
    <property type="entry name" value="GNVR"/>
</dbReference>
<dbReference type="AlphaFoldDB" id="A0A381SWJ0"/>
<gene>
    <name evidence="9" type="ORF">METZ01_LOCUS60562</name>
</gene>
<feature type="domain" description="Tyrosine-protein kinase G-rich" evidence="8">
    <location>
        <begin position="368"/>
        <end position="443"/>
    </location>
</feature>
<evidence type="ECO:0000259" key="7">
    <source>
        <dbReference type="Pfam" id="PF02706"/>
    </source>
</evidence>
<keyword evidence="3 6" id="KW-0812">Transmembrane</keyword>
<keyword evidence="4 6" id="KW-1133">Transmembrane helix</keyword>
<dbReference type="PANTHER" id="PTHR32309:SF13">
    <property type="entry name" value="FERRIC ENTEROBACTIN TRANSPORT PROTEIN FEPE"/>
    <property type="match status" value="1"/>
</dbReference>
<protein>
    <recommendedName>
        <fullName evidence="10">Polysaccharide chain length determinant N-terminal domain-containing protein</fullName>
    </recommendedName>
</protein>
<evidence type="ECO:0000256" key="3">
    <source>
        <dbReference type="ARBA" id="ARBA00022692"/>
    </source>
</evidence>
<proteinExistence type="predicted"/>
<keyword evidence="5 6" id="KW-0472">Membrane</keyword>
<dbReference type="InterPro" id="IPR036388">
    <property type="entry name" value="WH-like_DNA-bd_sf"/>
</dbReference>
<sequence length="448" mass="50601">MKLTSHEKTILELISKHPDIVDSPSARKLIAKQYGFTEKTLRNRIGDLKKYGIIKSSDHSSKGVQKIHANETNLMDIIPLLWSMRKSIIKNQLIIIVITIIFVFIIPKTYTSTALLMPPTSETGGIGSIMGALSNLPFGGMMSQTNDESLSTIAILKSRTLSEKVIKKFNLIDLYGVPNIDKALMSLSDHTKFEVEDEGTISISVDVNTEWLHSVKSEETAKNQCTDMAIYFVEQLDLINKSLKTEQASFHREFIGERYRQNLVDLKKAEDSLKVFQENHKMVALPEQTLAAIEAAAALKAQMLSNEVKLGVMLGALNTNHPDIENIKKENSELSKKMNELEYGTNVIGYKKSNLFPVLADVPELGVELVRLKREVEIQNTLFVFLTQQYEEAKIKEAKDTPTVQILDYPQIPQLKSAPKRVLILIFCIIITFFVNILFILYKSEKRI</sequence>
<dbReference type="EMBL" id="UINC01003600">
    <property type="protein sequence ID" value="SVA07708.1"/>
    <property type="molecule type" value="Genomic_DNA"/>
</dbReference>
<evidence type="ECO:0008006" key="10">
    <source>
        <dbReference type="Google" id="ProtNLM"/>
    </source>
</evidence>
<feature type="transmembrane region" description="Helical" evidence="6">
    <location>
        <begin position="422"/>
        <end position="442"/>
    </location>
</feature>
<evidence type="ECO:0000259" key="8">
    <source>
        <dbReference type="Pfam" id="PF13807"/>
    </source>
</evidence>
<evidence type="ECO:0000256" key="4">
    <source>
        <dbReference type="ARBA" id="ARBA00022989"/>
    </source>
</evidence>
<dbReference type="Pfam" id="PF13807">
    <property type="entry name" value="GNVR"/>
    <property type="match status" value="1"/>
</dbReference>
<dbReference type="PANTHER" id="PTHR32309">
    <property type="entry name" value="TYROSINE-PROTEIN KINASE"/>
    <property type="match status" value="1"/>
</dbReference>
<evidence type="ECO:0000256" key="2">
    <source>
        <dbReference type="ARBA" id="ARBA00022475"/>
    </source>
</evidence>
<feature type="transmembrane region" description="Helical" evidence="6">
    <location>
        <begin position="93"/>
        <end position="110"/>
    </location>
</feature>